<feature type="transmembrane region" description="Helical" evidence="2">
    <location>
        <begin position="6"/>
        <end position="29"/>
    </location>
</feature>
<proteinExistence type="predicted"/>
<sequence>MVISEQNLIFLLAGLAIGASLVFLLSLIISNRKKVAADTLTARLDQDVSTLRETLAQRENEVASLNRDKASLETRLEGERTRYEEQLQLLRQARESLTQEFENLANRIFDAKQEKFSQQSKQALSITIDPLRKEITD</sequence>
<feature type="non-terminal residue" evidence="3">
    <location>
        <position position="137"/>
    </location>
</feature>
<evidence type="ECO:0000256" key="1">
    <source>
        <dbReference type="SAM" id="Coils"/>
    </source>
</evidence>
<dbReference type="EMBL" id="LAZR01058555">
    <property type="protein sequence ID" value="KKK69635.1"/>
    <property type="molecule type" value="Genomic_DNA"/>
</dbReference>
<keyword evidence="2" id="KW-1133">Transmembrane helix</keyword>
<evidence type="ECO:0008006" key="4">
    <source>
        <dbReference type="Google" id="ProtNLM"/>
    </source>
</evidence>
<reference evidence="3" key="1">
    <citation type="journal article" date="2015" name="Nature">
        <title>Complex archaea that bridge the gap between prokaryotes and eukaryotes.</title>
        <authorList>
            <person name="Spang A."/>
            <person name="Saw J.H."/>
            <person name="Jorgensen S.L."/>
            <person name="Zaremba-Niedzwiedzka K."/>
            <person name="Martijn J."/>
            <person name="Lind A.E."/>
            <person name="van Eijk R."/>
            <person name="Schleper C."/>
            <person name="Guy L."/>
            <person name="Ettema T.J."/>
        </authorList>
    </citation>
    <scope>NUCLEOTIDE SEQUENCE</scope>
</reference>
<accession>A0A0F8Y7L7</accession>
<evidence type="ECO:0000256" key="2">
    <source>
        <dbReference type="SAM" id="Phobius"/>
    </source>
</evidence>
<evidence type="ECO:0000313" key="3">
    <source>
        <dbReference type="EMBL" id="KKK69635.1"/>
    </source>
</evidence>
<dbReference type="AlphaFoldDB" id="A0A0F8Y7L7"/>
<feature type="coiled-coil region" evidence="1">
    <location>
        <begin position="48"/>
        <end position="114"/>
    </location>
</feature>
<keyword evidence="2" id="KW-0812">Transmembrane</keyword>
<keyword evidence="1" id="KW-0175">Coiled coil</keyword>
<name>A0A0F8Y7L7_9ZZZZ</name>
<protein>
    <recommendedName>
        <fullName evidence="4">DNA recombination protein RmuC</fullName>
    </recommendedName>
</protein>
<organism evidence="3">
    <name type="scientific">marine sediment metagenome</name>
    <dbReference type="NCBI Taxonomy" id="412755"/>
    <lineage>
        <taxon>unclassified sequences</taxon>
        <taxon>metagenomes</taxon>
        <taxon>ecological metagenomes</taxon>
    </lineage>
</organism>
<keyword evidence="2" id="KW-0472">Membrane</keyword>
<gene>
    <name evidence="3" type="ORF">LCGC14_2932070</name>
</gene>
<comment type="caution">
    <text evidence="3">The sequence shown here is derived from an EMBL/GenBank/DDBJ whole genome shotgun (WGS) entry which is preliminary data.</text>
</comment>